<gene>
    <name evidence="3" type="ORF">STSP2_02000</name>
</gene>
<dbReference type="AlphaFoldDB" id="A0A1U9NM61"/>
<feature type="chain" id="PRO_5012234085" evidence="1">
    <location>
        <begin position="24"/>
        <end position="220"/>
    </location>
</feature>
<evidence type="ECO:0000313" key="4">
    <source>
        <dbReference type="Proteomes" id="UP000189674"/>
    </source>
</evidence>
<dbReference type="EMBL" id="CP019791">
    <property type="protein sequence ID" value="AQT68824.1"/>
    <property type="molecule type" value="Genomic_DNA"/>
</dbReference>
<dbReference type="KEGG" id="alus:STSP2_02000"/>
<dbReference type="InterPro" id="IPR013424">
    <property type="entry name" value="Ice-binding_C"/>
</dbReference>
<dbReference type="NCBIfam" id="TIGR02595">
    <property type="entry name" value="PEP_CTERM"/>
    <property type="match status" value="1"/>
</dbReference>
<evidence type="ECO:0000313" key="3">
    <source>
        <dbReference type="EMBL" id="AQT68824.1"/>
    </source>
</evidence>
<sequence length="220" mass="23648" precursor="true">MKRLVFCVTLALLILGMNTSAGAALTGVSDPSFESDTWDDGWFERGPYTGLQSDTDPAYPETPYGEMWMQFGNQSWMFQQIGTWEADMSLDIRMLSGKVAGKSYGGLKISLFAGGDASLASDAGDNDVPPDNLVNVVGATMIAESQQFDYPNGDDMGTFEVNVSLNTGSTGTEGDPLWLLVQSQGRQKVLVDNVAVTPEPATISLLAAGLFGITRRRRKA</sequence>
<name>A0A1U9NM61_9BACT</name>
<evidence type="ECO:0000259" key="2">
    <source>
        <dbReference type="Pfam" id="PF07589"/>
    </source>
</evidence>
<proteinExistence type="predicted"/>
<organism evidence="3 4">
    <name type="scientific">Anaerohalosphaera lusitana</name>
    <dbReference type="NCBI Taxonomy" id="1936003"/>
    <lineage>
        <taxon>Bacteria</taxon>
        <taxon>Pseudomonadati</taxon>
        <taxon>Planctomycetota</taxon>
        <taxon>Phycisphaerae</taxon>
        <taxon>Sedimentisphaerales</taxon>
        <taxon>Anaerohalosphaeraceae</taxon>
        <taxon>Anaerohalosphaera</taxon>
    </lineage>
</organism>
<evidence type="ECO:0000256" key="1">
    <source>
        <dbReference type="SAM" id="SignalP"/>
    </source>
</evidence>
<keyword evidence="1" id="KW-0732">Signal</keyword>
<feature type="domain" description="Ice-binding protein C-terminal" evidence="2">
    <location>
        <begin position="197"/>
        <end position="218"/>
    </location>
</feature>
<reference evidence="4" key="1">
    <citation type="submission" date="2017-02" db="EMBL/GenBank/DDBJ databases">
        <title>Comparative genomics and description of representatives of a novel lineage of planctomycetes thriving in anoxic sediments.</title>
        <authorList>
            <person name="Spring S."/>
            <person name="Bunk B."/>
            <person name="Sproer C."/>
        </authorList>
    </citation>
    <scope>NUCLEOTIDE SEQUENCE [LARGE SCALE GENOMIC DNA]</scope>
    <source>
        <strain evidence="4">ST-NAGAB-D1</strain>
    </source>
</reference>
<dbReference type="Proteomes" id="UP000189674">
    <property type="component" value="Chromosome"/>
</dbReference>
<dbReference type="STRING" id="1936003.STSP2_02000"/>
<dbReference type="Pfam" id="PF07589">
    <property type="entry name" value="PEP-CTERM"/>
    <property type="match status" value="1"/>
</dbReference>
<accession>A0A1U9NM61</accession>
<feature type="signal peptide" evidence="1">
    <location>
        <begin position="1"/>
        <end position="23"/>
    </location>
</feature>
<protein>
    <submittedName>
        <fullName evidence="3">PEP-CTERM protein-sorting domain-containing protein</fullName>
    </submittedName>
</protein>
<keyword evidence="4" id="KW-1185">Reference proteome</keyword>